<name>A0A2J5HXQ2_9EURO</name>
<evidence type="ECO:0000313" key="1">
    <source>
        <dbReference type="EMBL" id="PLN82180.1"/>
    </source>
</evidence>
<evidence type="ECO:0000313" key="2">
    <source>
        <dbReference type="Proteomes" id="UP000235023"/>
    </source>
</evidence>
<organism evidence="1 2">
    <name type="scientific">Aspergillus taichungensis</name>
    <dbReference type="NCBI Taxonomy" id="482145"/>
    <lineage>
        <taxon>Eukaryota</taxon>
        <taxon>Fungi</taxon>
        <taxon>Dikarya</taxon>
        <taxon>Ascomycota</taxon>
        <taxon>Pezizomycotina</taxon>
        <taxon>Eurotiomycetes</taxon>
        <taxon>Eurotiomycetidae</taxon>
        <taxon>Eurotiales</taxon>
        <taxon>Aspergillaceae</taxon>
        <taxon>Aspergillus</taxon>
        <taxon>Aspergillus subgen. Circumdati</taxon>
    </lineage>
</organism>
<reference evidence="2" key="1">
    <citation type="submission" date="2017-12" db="EMBL/GenBank/DDBJ databases">
        <authorList>
            <consortium name="DOE Joint Genome Institute"/>
            <person name="Mondo S.J."/>
            <person name="Kjaerbolling I."/>
            <person name="Vesth T.C."/>
            <person name="Frisvad J.C."/>
            <person name="Nybo J.L."/>
            <person name="Theobald S."/>
            <person name="Kuo A."/>
            <person name="Bowyer P."/>
            <person name="Matsuda Y."/>
            <person name="Lyhne E.K."/>
            <person name="Kogle M.E."/>
            <person name="Clum A."/>
            <person name="Lipzen A."/>
            <person name="Salamov A."/>
            <person name="Ngan C.Y."/>
            <person name="Daum C."/>
            <person name="Chiniquy J."/>
            <person name="Barry K."/>
            <person name="LaButti K."/>
            <person name="Haridas S."/>
            <person name="Simmons B.A."/>
            <person name="Magnuson J.K."/>
            <person name="Mortensen U.H."/>
            <person name="Larsen T.O."/>
            <person name="Grigoriev I.V."/>
            <person name="Baker S.E."/>
            <person name="Andersen M.R."/>
            <person name="Nordberg H.P."/>
            <person name="Cantor M.N."/>
            <person name="Hua S.X."/>
        </authorList>
    </citation>
    <scope>NUCLEOTIDE SEQUENCE [LARGE SCALE GENOMIC DNA]</scope>
    <source>
        <strain evidence="2">IBT 19404</strain>
    </source>
</reference>
<gene>
    <name evidence="1" type="ORF">BDW42DRAFT_193210</name>
</gene>
<dbReference type="EMBL" id="KZ559529">
    <property type="protein sequence ID" value="PLN82180.1"/>
    <property type="molecule type" value="Genomic_DNA"/>
</dbReference>
<proteinExistence type="predicted"/>
<sequence>METTDNVNTHRYHVRAWDSRDWKKAWKQLLKDVPNIIKAANIPVCGPKNEGFTGPIATAKEGVYVNGIGADAQDPLCIRRDAMSFSVCTGGKPYDLVVGCILLRAYLLAPEVVELRSDGRWDGAQWMHVRQLYHRIWPHSRVWCPWDGQPVVKEVNRRRDKKPSMIEALGKCVVQ</sequence>
<keyword evidence="2" id="KW-1185">Reference proteome</keyword>
<accession>A0A2J5HXQ2</accession>
<protein>
    <submittedName>
        <fullName evidence="1">Uncharacterized protein</fullName>
    </submittedName>
</protein>
<dbReference type="AlphaFoldDB" id="A0A2J5HXQ2"/>
<dbReference type="Proteomes" id="UP000235023">
    <property type="component" value="Unassembled WGS sequence"/>
</dbReference>
<dbReference type="OrthoDB" id="2958217at2759"/>